<evidence type="ECO:0000313" key="10">
    <source>
        <dbReference type="EMBL" id="SUZ51978.1"/>
    </source>
</evidence>
<keyword evidence="5" id="KW-0289">Folate biosynthesis</keyword>
<evidence type="ECO:0000256" key="4">
    <source>
        <dbReference type="ARBA" id="ARBA00013043"/>
    </source>
</evidence>
<dbReference type="NCBIfam" id="TIGR00525">
    <property type="entry name" value="folB"/>
    <property type="match status" value="1"/>
</dbReference>
<evidence type="ECO:0000256" key="7">
    <source>
        <dbReference type="ARBA" id="ARBA00023239"/>
    </source>
</evidence>
<keyword evidence="6" id="KW-0413">Isomerase</keyword>
<evidence type="ECO:0000256" key="1">
    <source>
        <dbReference type="ARBA" id="ARBA00001353"/>
    </source>
</evidence>
<comment type="catalytic activity">
    <reaction evidence="1">
        <text>7,8-dihydroneopterin = 6-hydroxymethyl-7,8-dihydropterin + glycolaldehyde</text>
        <dbReference type="Rhea" id="RHEA:10540"/>
        <dbReference type="ChEBI" id="CHEBI:17001"/>
        <dbReference type="ChEBI" id="CHEBI:17071"/>
        <dbReference type="ChEBI" id="CHEBI:44841"/>
        <dbReference type="EC" id="4.1.2.25"/>
    </reaction>
</comment>
<evidence type="ECO:0000259" key="9">
    <source>
        <dbReference type="SMART" id="SM00905"/>
    </source>
</evidence>
<dbReference type="EC" id="4.1.2.25" evidence="4"/>
<dbReference type="EMBL" id="UINC01000250">
    <property type="protein sequence ID" value="SUZ51978.1"/>
    <property type="molecule type" value="Genomic_DNA"/>
</dbReference>
<evidence type="ECO:0000256" key="6">
    <source>
        <dbReference type="ARBA" id="ARBA00023235"/>
    </source>
</evidence>
<name>A0A381NDV2_9ZZZZ</name>
<dbReference type="FunFam" id="3.30.1130.10:FF:000002">
    <property type="entry name" value="7,8-dihydroneopterin aldolase"/>
    <property type="match status" value="1"/>
</dbReference>
<dbReference type="GO" id="GO:0004150">
    <property type="term" value="F:dihydroneopterin aldolase activity"/>
    <property type="evidence" value="ECO:0007669"/>
    <property type="project" value="UniProtKB-EC"/>
</dbReference>
<dbReference type="AlphaFoldDB" id="A0A381NDV2"/>
<evidence type="ECO:0000256" key="3">
    <source>
        <dbReference type="ARBA" id="ARBA00005708"/>
    </source>
</evidence>
<comment type="pathway">
    <text evidence="2">Cofactor biosynthesis; tetrahydrofolate biosynthesis; 2-amino-4-hydroxy-6-hydroxymethyl-7,8-dihydropteridine diphosphate from 7,8-dihydroneopterin triphosphate: step 3/4.</text>
</comment>
<dbReference type="SUPFAM" id="SSF55620">
    <property type="entry name" value="Tetrahydrobiopterin biosynthesis enzymes-like"/>
    <property type="match status" value="1"/>
</dbReference>
<dbReference type="InterPro" id="IPR006157">
    <property type="entry name" value="FolB_dom"/>
</dbReference>
<keyword evidence="7" id="KW-0456">Lyase</keyword>
<proteinExistence type="inferred from homology"/>
<dbReference type="GO" id="GO:0046656">
    <property type="term" value="P:folic acid biosynthetic process"/>
    <property type="evidence" value="ECO:0007669"/>
    <property type="project" value="UniProtKB-KW"/>
</dbReference>
<feature type="domain" description="Dihydroneopterin aldolase/epimerase" evidence="9">
    <location>
        <begin position="4"/>
        <end position="114"/>
    </location>
</feature>
<dbReference type="PANTHER" id="PTHR42844:SF1">
    <property type="entry name" value="DIHYDRONEOPTERIN ALDOLASE 1-RELATED"/>
    <property type="match status" value="1"/>
</dbReference>
<dbReference type="SMART" id="SM00905">
    <property type="entry name" value="FolB"/>
    <property type="match status" value="1"/>
</dbReference>
<dbReference type="NCBIfam" id="TIGR00526">
    <property type="entry name" value="folB_dom"/>
    <property type="match status" value="1"/>
</dbReference>
<dbReference type="PANTHER" id="PTHR42844">
    <property type="entry name" value="DIHYDRONEOPTERIN ALDOLASE 1-RELATED"/>
    <property type="match status" value="1"/>
</dbReference>
<evidence type="ECO:0000256" key="2">
    <source>
        <dbReference type="ARBA" id="ARBA00005013"/>
    </source>
</evidence>
<evidence type="ECO:0000256" key="5">
    <source>
        <dbReference type="ARBA" id="ARBA00022909"/>
    </source>
</evidence>
<evidence type="ECO:0000256" key="8">
    <source>
        <dbReference type="ARBA" id="ARBA00032903"/>
    </source>
</evidence>
<dbReference type="InterPro" id="IPR006156">
    <property type="entry name" value="Dihydroneopterin_aldolase"/>
</dbReference>
<dbReference type="GO" id="GO:0016853">
    <property type="term" value="F:isomerase activity"/>
    <property type="evidence" value="ECO:0007669"/>
    <property type="project" value="UniProtKB-KW"/>
</dbReference>
<dbReference type="Gene3D" id="3.30.1130.10">
    <property type="match status" value="1"/>
</dbReference>
<comment type="similarity">
    <text evidence="3">Belongs to the DHNA family.</text>
</comment>
<dbReference type="CDD" id="cd00534">
    <property type="entry name" value="DHNA_DHNTPE"/>
    <property type="match status" value="1"/>
</dbReference>
<organism evidence="10">
    <name type="scientific">marine metagenome</name>
    <dbReference type="NCBI Taxonomy" id="408172"/>
    <lineage>
        <taxon>unclassified sequences</taxon>
        <taxon>metagenomes</taxon>
        <taxon>ecological metagenomes</taxon>
    </lineage>
</organism>
<protein>
    <recommendedName>
        <fullName evidence="4">dihydroneopterin aldolase</fullName>
        <ecNumber evidence="4">4.1.2.25</ecNumber>
    </recommendedName>
    <alternativeName>
        <fullName evidence="8">7,8-dihydroneopterin aldolase</fullName>
    </alternativeName>
</protein>
<dbReference type="InterPro" id="IPR043133">
    <property type="entry name" value="GTP-CH-I_C/QueF"/>
</dbReference>
<accession>A0A381NDV2</accession>
<sequence>MDIIYIHELEIETVIGIYDWERKQKQTVSIDLEMATDIRSSAEIDSIERALDYKAIAKRLIDFVEGSEFFLVETLAEQIAHLVLSEFDVPWLKLRLGKLGAVRGSRDVGVIIERGKKES</sequence>
<dbReference type="Pfam" id="PF02152">
    <property type="entry name" value="FolB"/>
    <property type="match status" value="1"/>
</dbReference>
<gene>
    <name evidence="10" type="ORF">METZ01_LOCUS4832</name>
</gene>
<reference evidence="10" key="1">
    <citation type="submission" date="2018-05" db="EMBL/GenBank/DDBJ databases">
        <authorList>
            <person name="Lanie J.A."/>
            <person name="Ng W.-L."/>
            <person name="Kazmierczak K.M."/>
            <person name="Andrzejewski T.M."/>
            <person name="Davidsen T.M."/>
            <person name="Wayne K.J."/>
            <person name="Tettelin H."/>
            <person name="Glass J.I."/>
            <person name="Rusch D."/>
            <person name="Podicherti R."/>
            <person name="Tsui H.-C.T."/>
            <person name="Winkler M.E."/>
        </authorList>
    </citation>
    <scope>NUCLEOTIDE SEQUENCE</scope>
</reference>
<dbReference type="GO" id="GO:0005737">
    <property type="term" value="C:cytoplasm"/>
    <property type="evidence" value="ECO:0007669"/>
    <property type="project" value="TreeGrafter"/>
</dbReference>